<comment type="caution">
    <text evidence="1">The sequence shown here is derived from an EMBL/GenBank/DDBJ whole genome shotgun (WGS) entry which is preliminary data.</text>
</comment>
<evidence type="ECO:0000313" key="2">
    <source>
        <dbReference type="Proteomes" id="UP001055879"/>
    </source>
</evidence>
<name>A0ACB9B9Q8_ARCLA</name>
<dbReference type="EMBL" id="CM042052">
    <property type="protein sequence ID" value="KAI3718516.1"/>
    <property type="molecule type" value="Genomic_DNA"/>
</dbReference>
<proteinExistence type="predicted"/>
<accession>A0ACB9B9Q8</accession>
<dbReference type="Proteomes" id="UP001055879">
    <property type="component" value="Linkage Group LG06"/>
</dbReference>
<protein>
    <submittedName>
        <fullName evidence="1">Uncharacterized protein</fullName>
    </submittedName>
</protein>
<keyword evidence="2" id="KW-1185">Reference proteome</keyword>
<reference evidence="1 2" key="2">
    <citation type="journal article" date="2022" name="Mol. Ecol. Resour.">
        <title>The genomes of chicory, endive, great burdock and yacon provide insights into Asteraceae paleo-polyploidization history and plant inulin production.</title>
        <authorList>
            <person name="Fan W."/>
            <person name="Wang S."/>
            <person name="Wang H."/>
            <person name="Wang A."/>
            <person name="Jiang F."/>
            <person name="Liu H."/>
            <person name="Zhao H."/>
            <person name="Xu D."/>
            <person name="Zhang Y."/>
        </authorList>
    </citation>
    <scope>NUCLEOTIDE SEQUENCE [LARGE SCALE GENOMIC DNA]</scope>
    <source>
        <strain evidence="2">cv. Niubang</strain>
    </source>
</reference>
<gene>
    <name evidence="1" type="ORF">L6452_19390</name>
</gene>
<sequence length="128" mass="13327">MEVVGGGGSCRGRENEHWEGWSTVVVIDSVDGAVGGHGGDGGRRSRGRQEKRLLSFLNCLPMESQSDITGKFTQAAGLEFDDRGPSADAVGVVNNTDIAISEVLGLLPALSSSSEDVVLALIPFNVGL</sequence>
<organism evidence="1 2">
    <name type="scientific">Arctium lappa</name>
    <name type="common">Greater burdock</name>
    <name type="synonym">Lappa major</name>
    <dbReference type="NCBI Taxonomy" id="4217"/>
    <lineage>
        <taxon>Eukaryota</taxon>
        <taxon>Viridiplantae</taxon>
        <taxon>Streptophyta</taxon>
        <taxon>Embryophyta</taxon>
        <taxon>Tracheophyta</taxon>
        <taxon>Spermatophyta</taxon>
        <taxon>Magnoliopsida</taxon>
        <taxon>eudicotyledons</taxon>
        <taxon>Gunneridae</taxon>
        <taxon>Pentapetalae</taxon>
        <taxon>asterids</taxon>
        <taxon>campanulids</taxon>
        <taxon>Asterales</taxon>
        <taxon>Asteraceae</taxon>
        <taxon>Carduoideae</taxon>
        <taxon>Cardueae</taxon>
        <taxon>Arctiinae</taxon>
        <taxon>Arctium</taxon>
    </lineage>
</organism>
<evidence type="ECO:0000313" key="1">
    <source>
        <dbReference type="EMBL" id="KAI3718516.1"/>
    </source>
</evidence>
<reference evidence="2" key="1">
    <citation type="journal article" date="2022" name="Mol. Ecol. Resour.">
        <title>The genomes of chicory, endive, great burdock and yacon provide insights into Asteraceae palaeo-polyploidization history and plant inulin production.</title>
        <authorList>
            <person name="Fan W."/>
            <person name="Wang S."/>
            <person name="Wang H."/>
            <person name="Wang A."/>
            <person name="Jiang F."/>
            <person name="Liu H."/>
            <person name="Zhao H."/>
            <person name="Xu D."/>
            <person name="Zhang Y."/>
        </authorList>
    </citation>
    <scope>NUCLEOTIDE SEQUENCE [LARGE SCALE GENOMIC DNA]</scope>
    <source>
        <strain evidence="2">cv. Niubang</strain>
    </source>
</reference>